<keyword evidence="4" id="KW-0472">Membrane</keyword>
<evidence type="ECO:0000256" key="1">
    <source>
        <dbReference type="ARBA" id="ARBA00022927"/>
    </source>
</evidence>
<evidence type="ECO:0000259" key="5">
    <source>
        <dbReference type="PROSITE" id="PS50892"/>
    </source>
</evidence>
<evidence type="ECO:0000256" key="4">
    <source>
        <dbReference type="SAM" id="Phobius"/>
    </source>
</evidence>
<keyword evidence="4" id="KW-1133">Transmembrane helix</keyword>
<keyword evidence="1" id="KW-0653">Protein transport</keyword>
<dbReference type="Proteomes" id="UP000316726">
    <property type="component" value="Chromosome 16"/>
</dbReference>
<dbReference type="Pfam" id="PF00957">
    <property type="entry name" value="Synaptobrevin"/>
    <property type="match status" value="1"/>
</dbReference>
<dbReference type="GO" id="GO:0016192">
    <property type="term" value="P:vesicle-mediated transport"/>
    <property type="evidence" value="ECO:0007669"/>
    <property type="project" value="InterPro"/>
</dbReference>
<keyword evidence="4" id="KW-0812">Transmembrane</keyword>
<comment type="function">
    <text evidence="2">Involved in the targeting and/or fusion of transport vesicles to their target membrane.</text>
</comment>
<feature type="domain" description="V-SNARE coiled-coil homology" evidence="5">
    <location>
        <begin position="131"/>
        <end position="191"/>
    </location>
</feature>
<gene>
    <name evidence="6" type="ORF">A3770_16p78060</name>
</gene>
<evidence type="ECO:0000256" key="3">
    <source>
        <dbReference type="PROSITE-ProRule" id="PRU00290"/>
    </source>
</evidence>
<dbReference type="GO" id="GO:0015031">
    <property type="term" value="P:protein transport"/>
    <property type="evidence" value="ECO:0007669"/>
    <property type="project" value="UniProtKB-KW"/>
</dbReference>
<dbReference type="PRINTS" id="PR00219">
    <property type="entry name" value="SYNAPTOBREVN"/>
</dbReference>
<sequence>MLVYAMIAHRMTTLVEYLSHGYDDAKSAAMHLQGRATYAKQAEGIFMSERKGPFICECMIGGSYIFIVVGTTSTKEQEIRDCLLDIRSTVSDVLYQVKKPVANMLSTRLTPILQEKVEQYNVTREVATDQGIVKIKNELAEVNDIMRSNIHKVLDRGEKLEELEESTTDLVASSAMFQMKARKLRRQMFWEKWCKYLVMFVVLAVVGLFIYLMIALKERNSS</sequence>
<dbReference type="InterPro" id="IPR051097">
    <property type="entry name" value="Synaptobrevin-like_transport"/>
</dbReference>
<keyword evidence="3" id="KW-0175">Coiled coil</keyword>
<feature type="transmembrane region" description="Helical" evidence="4">
    <location>
        <begin position="193"/>
        <end position="216"/>
    </location>
</feature>
<name>A0A5B8MWT4_9CHLO</name>
<proteinExistence type="predicted"/>
<dbReference type="Gene3D" id="1.20.5.110">
    <property type="match status" value="1"/>
</dbReference>
<evidence type="ECO:0000313" key="6">
    <source>
        <dbReference type="EMBL" id="QDZ25288.1"/>
    </source>
</evidence>
<dbReference type="GO" id="GO:0016020">
    <property type="term" value="C:membrane"/>
    <property type="evidence" value="ECO:0007669"/>
    <property type="project" value="InterPro"/>
</dbReference>
<keyword evidence="7" id="KW-1185">Reference proteome</keyword>
<dbReference type="AlphaFoldDB" id="A0A5B8MWT4"/>
<accession>A0A5B8MWT4</accession>
<keyword evidence="1" id="KW-0813">Transport</keyword>
<evidence type="ECO:0000256" key="2">
    <source>
        <dbReference type="ARBA" id="ARBA00037493"/>
    </source>
</evidence>
<dbReference type="PANTHER" id="PTHR21136">
    <property type="entry name" value="SNARE PROTEINS"/>
    <property type="match status" value="1"/>
</dbReference>
<reference evidence="6 7" key="1">
    <citation type="submission" date="2018-07" db="EMBL/GenBank/DDBJ databases">
        <title>The complete nuclear genome of the prasinophyte Chloropicon primus (CCMP1205).</title>
        <authorList>
            <person name="Pombert J.-F."/>
            <person name="Otis C."/>
            <person name="Turmel M."/>
            <person name="Lemieux C."/>
        </authorList>
    </citation>
    <scope>NUCLEOTIDE SEQUENCE [LARGE SCALE GENOMIC DNA]</scope>
    <source>
        <strain evidence="6 7">CCMP1205</strain>
    </source>
</reference>
<evidence type="ECO:0000313" key="7">
    <source>
        <dbReference type="Proteomes" id="UP000316726"/>
    </source>
</evidence>
<dbReference type="InterPro" id="IPR042855">
    <property type="entry name" value="V_SNARE_CC"/>
</dbReference>
<dbReference type="InterPro" id="IPR001388">
    <property type="entry name" value="Synaptobrevin-like"/>
</dbReference>
<dbReference type="Gene3D" id="3.30.450.50">
    <property type="entry name" value="Longin domain"/>
    <property type="match status" value="1"/>
</dbReference>
<dbReference type="PROSITE" id="PS50892">
    <property type="entry name" value="V_SNARE"/>
    <property type="match status" value="1"/>
</dbReference>
<dbReference type="EMBL" id="CP031049">
    <property type="protein sequence ID" value="QDZ25288.1"/>
    <property type="molecule type" value="Genomic_DNA"/>
</dbReference>
<dbReference type="PANTHER" id="PTHR21136:SF168">
    <property type="entry name" value="VESICLE-ASSOCIATED MEMBRANE PROTEIN 9"/>
    <property type="match status" value="1"/>
</dbReference>
<organism evidence="6 7">
    <name type="scientific">Chloropicon primus</name>
    <dbReference type="NCBI Taxonomy" id="1764295"/>
    <lineage>
        <taxon>Eukaryota</taxon>
        <taxon>Viridiplantae</taxon>
        <taxon>Chlorophyta</taxon>
        <taxon>Chloropicophyceae</taxon>
        <taxon>Chloropicales</taxon>
        <taxon>Chloropicaceae</taxon>
        <taxon>Chloropicon</taxon>
    </lineage>
</organism>
<dbReference type="OrthoDB" id="10042941at2759"/>
<dbReference type="STRING" id="1764295.A0A5B8MWT4"/>
<protein>
    <recommendedName>
        <fullName evidence="5">V-SNARE coiled-coil homology domain-containing protein</fullName>
    </recommendedName>
</protein>
<dbReference type="SUPFAM" id="SSF58038">
    <property type="entry name" value="SNARE fusion complex"/>
    <property type="match status" value="1"/>
</dbReference>